<dbReference type="EMBL" id="RSCJ01000011">
    <property type="protein sequence ID" value="RUR80127.1"/>
    <property type="molecule type" value="Genomic_DNA"/>
</dbReference>
<protein>
    <submittedName>
        <fullName evidence="1">Aldose 1-epimerase</fullName>
    </submittedName>
</protein>
<reference evidence="1 2" key="1">
    <citation type="journal article" date="2019" name="Genome Biol. Evol.">
        <title>Day and night: Metabolic profiles and evolutionary relationships of six axenic non-marine cyanobacteria.</title>
        <authorList>
            <person name="Will S.E."/>
            <person name="Henke P."/>
            <person name="Boedeker C."/>
            <person name="Huang S."/>
            <person name="Brinkmann H."/>
            <person name="Rohde M."/>
            <person name="Jarek M."/>
            <person name="Friedl T."/>
            <person name="Seufert S."/>
            <person name="Schumacher M."/>
            <person name="Overmann J."/>
            <person name="Neumann-Schaal M."/>
            <person name="Petersen J."/>
        </authorList>
    </citation>
    <scope>NUCLEOTIDE SEQUENCE [LARGE SCALE GENOMIC DNA]</scope>
    <source>
        <strain evidence="1 2">PCC 6912</strain>
    </source>
</reference>
<dbReference type="PANTHER" id="PTHR11122:SF13">
    <property type="entry name" value="GLUCOSE-6-PHOSPHATE 1-EPIMERASE"/>
    <property type="match status" value="1"/>
</dbReference>
<dbReference type="RefSeq" id="WP_016873791.1">
    <property type="nucleotide sequence ID" value="NZ_AJLN01000050.1"/>
</dbReference>
<dbReference type="SUPFAM" id="SSF74650">
    <property type="entry name" value="Galactose mutarotase-like"/>
    <property type="match status" value="1"/>
</dbReference>
<dbReference type="STRING" id="211165.GCA_000317285_01463"/>
<dbReference type="GO" id="GO:0030246">
    <property type="term" value="F:carbohydrate binding"/>
    <property type="evidence" value="ECO:0007669"/>
    <property type="project" value="InterPro"/>
</dbReference>
<comment type="caution">
    <text evidence="1">The sequence shown here is derived from an EMBL/GenBank/DDBJ whole genome shotgun (WGS) entry which is preliminary data.</text>
</comment>
<dbReference type="InterPro" id="IPR011013">
    <property type="entry name" value="Gal_mutarotase_sf_dom"/>
</dbReference>
<dbReference type="InterPro" id="IPR014718">
    <property type="entry name" value="GH-type_carb-bd"/>
</dbReference>
<accession>A0A3S0YA83</accession>
<dbReference type="Gene3D" id="2.70.98.10">
    <property type="match status" value="1"/>
</dbReference>
<evidence type="ECO:0000313" key="2">
    <source>
        <dbReference type="Proteomes" id="UP000268857"/>
    </source>
</evidence>
<organism evidence="1 2">
    <name type="scientific">Chlorogloeopsis fritschii PCC 6912</name>
    <dbReference type="NCBI Taxonomy" id="211165"/>
    <lineage>
        <taxon>Bacteria</taxon>
        <taxon>Bacillati</taxon>
        <taxon>Cyanobacteriota</taxon>
        <taxon>Cyanophyceae</taxon>
        <taxon>Nostocales</taxon>
        <taxon>Chlorogloeopsidaceae</taxon>
        <taxon>Chlorogloeopsis</taxon>
    </lineage>
</organism>
<dbReference type="Pfam" id="PF01263">
    <property type="entry name" value="Aldose_epim"/>
    <property type="match status" value="1"/>
</dbReference>
<sequence>MFDISLEQRQYLTFILCDRTTNSLLEVVPERGGIITRWCVQGQEILYLDRERFANPELSVRGGIPILFPICGNLPDNTYTYHGKQYTLKQHGFARDLSWQAFGSISEQGVSLQASLHSSEQTQAVYPFDFGLTFTYQMKGNSLTIYQHYTNKSSQPMPFSAGFHPYFLTRDKTQLEFEIPSTEYQDQITKKIHAFDGNFDFNSDEIDVAFKQLKRKSATVTDNSRKLKLTLDYDDFFSTLVFWTVKGKDFYCLEPWNAPRNAINTGEKLTILEPGASHSAIIRLTVNFF</sequence>
<gene>
    <name evidence="1" type="ORF">PCC6912_29870</name>
</gene>
<dbReference type="Proteomes" id="UP000268857">
    <property type="component" value="Unassembled WGS sequence"/>
</dbReference>
<proteinExistence type="predicted"/>
<name>A0A3S0YA83_CHLFR</name>
<dbReference type="OrthoDB" id="9795355at2"/>
<dbReference type="InterPro" id="IPR008183">
    <property type="entry name" value="Aldose_1/G6P_1-epimerase"/>
</dbReference>
<dbReference type="CDD" id="cd09025">
    <property type="entry name" value="Aldose_epim_Slr1438"/>
    <property type="match status" value="1"/>
</dbReference>
<keyword evidence="2" id="KW-1185">Reference proteome</keyword>
<dbReference type="PANTHER" id="PTHR11122">
    <property type="entry name" value="APOSPORY-ASSOCIATED PROTEIN C-RELATED"/>
    <property type="match status" value="1"/>
</dbReference>
<evidence type="ECO:0000313" key="1">
    <source>
        <dbReference type="EMBL" id="RUR80127.1"/>
    </source>
</evidence>
<dbReference type="AlphaFoldDB" id="A0A3S0YA83"/>
<dbReference type="GO" id="GO:0016853">
    <property type="term" value="F:isomerase activity"/>
    <property type="evidence" value="ECO:0007669"/>
    <property type="project" value="InterPro"/>
</dbReference>
<dbReference type="GO" id="GO:0005975">
    <property type="term" value="P:carbohydrate metabolic process"/>
    <property type="evidence" value="ECO:0007669"/>
    <property type="project" value="InterPro"/>
</dbReference>